<name>A0A1I7UWA4_9PELO</name>
<evidence type="ECO:0000313" key="2">
    <source>
        <dbReference type="WBParaSite" id="Csp11.Scaffold630.g19983.t1"/>
    </source>
</evidence>
<dbReference type="AlphaFoldDB" id="A0A1I7UWA4"/>
<reference evidence="2" key="1">
    <citation type="submission" date="2016-11" db="UniProtKB">
        <authorList>
            <consortium name="WormBaseParasite"/>
        </authorList>
    </citation>
    <scope>IDENTIFICATION</scope>
</reference>
<evidence type="ECO:0000313" key="1">
    <source>
        <dbReference type="Proteomes" id="UP000095282"/>
    </source>
</evidence>
<dbReference type="WBParaSite" id="Csp11.Scaffold630.g19983.t1">
    <property type="protein sequence ID" value="Csp11.Scaffold630.g19983.t1"/>
    <property type="gene ID" value="Csp11.Scaffold630.g19983"/>
</dbReference>
<proteinExistence type="predicted"/>
<keyword evidence="1" id="KW-1185">Reference proteome</keyword>
<protein>
    <submittedName>
        <fullName evidence="2">Uncharacterized protein</fullName>
    </submittedName>
</protein>
<organism evidence="1 2">
    <name type="scientific">Caenorhabditis tropicalis</name>
    <dbReference type="NCBI Taxonomy" id="1561998"/>
    <lineage>
        <taxon>Eukaryota</taxon>
        <taxon>Metazoa</taxon>
        <taxon>Ecdysozoa</taxon>
        <taxon>Nematoda</taxon>
        <taxon>Chromadorea</taxon>
        <taxon>Rhabditida</taxon>
        <taxon>Rhabditina</taxon>
        <taxon>Rhabditomorpha</taxon>
        <taxon>Rhabditoidea</taxon>
        <taxon>Rhabditidae</taxon>
        <taxon>Peloderinae</taxon>
        <taxon>Caenorhabditis</taxon>
    </lineage>
</organism>
<dbReference type="Proteomes" id="UP000095282">
    <property type="component" value="Unplaced"/>
</dbReference>
<accession>A0A1I7UWA4</accession>
<sequence length="101" mass="11878">MKKKKNAMELEIHVLPSSSFIHSRRFPLSFSKSHFIVALIWVHKEDLGLLILDEFSGIVPFHQDNRRSFSDFLLYPDPFLRKSTFISIQKNIIMSFECGDY</sequence>